<dbReference type="PANTHER" id="PTHR47287">
    <property type="entry name" value="C2H2 AND C2HC ZINC FINGERS SUPERFAMILY PROTEIN"/>
    <property type="match status" value="1"/>
</dbReference>
<keyword evidence="5" id="KW-0539">Nucleus</keyword>
<dbReference type="PANTHER" id="PTHR47287:SF9">
    <property type="entry name" value="ZINC FINGER PROTEIN 4-LIKE"/>
    <property type="match status" value="1"/>
</dbReference>
<feature type="region of interest" description="Disordered" evidence="7">
    <location>
        <begin position="224"/>
        <end position="296"/>
    </location>
</feature>
<dbReference type="Gene3D" id="3.30.160.60">
    <property type="entry name" value="Classic Zinc Finger"/>
    <property type="match status" value="1"/>
</dbReference>
<dbReference type="PROSITE" id="PS50157">
    <property type="entry name" value="ZINC_FINGER_C2H2_2"/>
    <property type="match status" value="1"/>
</dbReference>
<gene>
    <name evidence="9" type="primary">ZFP1_0</name>
    <name evidence="9" type="ORF">CK203_001752</name>
</gene>
<dbReference type="GO" id="GO:0005634">
    <property type="term" value="C:nucleus"/>
    <property type="evidence" value="ECO:0007669"/>
    <property type="project" value="UniProtKB-SubCell"/>
</dbReference>
<organism evidence="9 10">
    <name type="scientific">Vitis vinifera</name>
    <name type="common">Grape</name>
    <dbReference type="NCBI Taxonomy" id="29760"/>
    <lineage>
        <taxon>Eukaryota</taxon>
        <taxon>Viridiplantae</taxon>
        <taxon>Streptophyta</taxon>
        <taxon>Embryophyta</taxon>
        <taxon>Tracheophyta</taxon>
        <taxon>Spermatophyta</taxon>
        <taxon>Magnoliopsida</taxon>
        <taxon>eudicotyledons</taxon>
        <taxon>Gunneridae</taxon>
        <taxon>Pentapetalae</taxon>
        <taxon>rosids</taxon>
        <taxon>Vitales</taxon>
        <taxon>Vitaceae</taxon>
        <taxon>Viteae</taxon>
        <taxon>Vitis</taxon>
    </lineage>
</organism>
<dbReference type="Proteomes" id="UP000288805">
    <property type="component" value="Unassembled WGS sequence"/>
</dbReference>
<dbReference type="Pfam" id="PF13912">
    <property type="entry name" value="zf-C2H2_6"/>
    <property type="match status" value="1"/>
</dbReference>
<evidence type="ECO:0000256" key="5">
    <source>
        <dbReference type="ARBA" id="ARBA00023242"/>
    </source>
</evidence>
<dbReference type="GO" id="GO:0008270">
    <property type="term" value="F:zinc ion binding"/>
    <property type="evidence" value="ECO:0007669"/>
    <property type="project" value="UniProtKB-KW"/>
</dbReference>
<evidence type="ECO:0000256" key="4">
    <source>
        <dbReference type="ARBA" id="ARBA00022833"/>
    </source>
</evidence>
<evidence type="ECO:0000256" key="6">
    <source>
        <dbReference type="PROSITE-ProRule" id="PRU00042"/>
    </source>
</evidence>
<reference evidence="9 10" key="1">
    <citation type="journal article" date="2018" name="PLoS Genet.">
        <title>Population sequencing reveals clonal diversity and ancestral inbreeding in the grapevine cultivar Chardonnay.</title>
        <authorList>
            <person name="Roach M.J."/>
            <person name="Johnson D.L."/>
            <person name="Bohlmann J."/>
            <person name="van Vuuren H.J."/>
            <person name="Jones S.J."/>
            <person name="Pretorius I.S."/>
            <person name="Schmidt S.A."/>
            <person name="Borneman A.R."/>
        </authorList>
    </citation>
    <scope>NUCLEOTIDE SEQUENCE [LARGE SCALE GENOMIC DNA]</scope>
    <source>
        <strain evidence="10">cv. Chardonnay</strain>
        <tissue evidence="9">Leaf</tissue>
    </source>
</reference>
<feature type="compositionally biased region" description="Basic and acidic residues" evidence="7">
    <location>
        <begin position="1"/>
        <end position="10"/>
    </location>
</feature>
<proteinExistence type="predicted"/>
<accession>A0A438KK19</accession>
<dbReference type="InterPro" id="IPR044246">
    <property type="entry name" value="ZFP3-like"/>
</dbReference>
<dbReference type="OrthoDB" id="1736050at2759"/>
<dbReference type="GO" id="GO:0009788">
    <property type="term" value="P:negative regulation of abscisic acid-activated signaling pathway"/>
    <property type="evidence" value="ECO:0007669"/>
    <property type="project" value="InterPro"/>
</dbReference>
<evidence type="ECO:0000256" key="1">
    <source>
        <dbReference type="ARBA" id="ARBA00004123"/>
    </source>
</evidence>
<dbReference type="KEGG" id="vvi:104879940"/>
<evidence type="ECO:0000313" key="10">
    <source>
        <dbReference type="Proteomes" id="UP000288805"/>
    </source>
</evidence>
<evidence type="ECO:0000256" key="3">
    <source>
        <dbReference type="ARBA" id="ARBA00022771"/>
    </source>
</evidence>
<feature type="region of interest" description="Disordered" evidence="7">
    <location>
        <begin position="1"/>
        <end position="58"/>
    </location>
</feature>
<feature type="compositionally biased region" description="Low complexity" evidence="7">
    <location>
        <begin position="230"/>
        <end position="241"/>
    </location>
</feature>
<comment type="subcellular location">
    <subcellularLocation>
        <location evidence="1">Nucleus</location>
    </subcellularLocation>
</comment>
<feature type="compositionally biased region" description="Low complexity" evidence="7">
    <location>
        <begin position="11"/>
        <end position="22"/>
    </location>
</feature>
<dbReference type="PROSITE" id="PS00028">
    <property type="entry name" value="ZINC_FINGER_C2H2_1"/>
    <property type="match status" value="1"/>
</dbReference>
<keyword evidence="3 6" id="KW-0863">Zinc-finger</keyword>
<dbReference type="EMBL" id="QGNW01000005">
    <property type="protein sequence ID" value="RVX21561.1"/>
    <property type="molecule type" value="Genomic_DNA"/>
</dbReference>
<feature type="compositionally biased region" description="Low complexity" evidence="7">
    <location>
        <begin position="249"/>
        <end position="264"/>
    </location>
</feature>
<sequence>MEELEVDHQCTSEASSSSATSEGTPSKDGEKAKTLKMKGKGKVIAEGSEAEPKSESGSSLLLDLRLSNDDSTVELNLCNSLNMASSPKTKMMEREKQSDRRVFSCNFCKREFSTSQALGGHQNAHKQERAMAKRRQGMDMPGFGHPHFHYYTYSSIPHVPLYGSFNRSLGVRMESMIHKPPYSWMTPPPSGYQFGHGGWLKPTMMSPQSSFEHRMRREDFQIHGGGSSGFGAPAGPSSTIEGSGGGGAISSLVGGSNSNGNDSSILANKTSGGGNLWQGGHKEDDQPGGLNLDLSL</sequence>
<keyword evidence="2" id="KW-0479">Metal-binding</keyword>
<evidence type="ECO:0000313" key="9">
    <source>
        <dbReference type="EMBL" id="RVX21561.1"/>
    </source>
</evidence>
<keyword evidence="4" id="KW-0862">Zinc</keyword>
<comment type="caution">
    <text evidence="9">The sequence shown here is derived from an EMBL/GenBank/DDBJ whole genome shotgun (WGS) entry which is preliminary data.</text>
</comment>
<dbReference type="SUPFAM" id="SSF57667">
    <property type="entry name" value="beta-beta-alpha zinc fingers"/>
    <property type="match status" value="1"/>
</dbReference>
<name>A0A438KK19_VITVI</name>
<feature type="domain" description="C2H2-type" evidence="8">
    <location>
        <begin position="103"/>
        <end position="130"/>
    </location>
</feature>
<dbReference type="Gramene" id="Vitis07g02164.t01">
    <property type="protein sequence ID" value="Vitis07g02164.t01.CDS"/>
    <property type="gene ID" value="Vitis07g02164"/>
</dbReference>
<evidence type="ECO:0000259" key="8">
    <source>
        <dbReference type="PROSITE" id="PS50157"/>
    </source>
</evidence>
<protein>
    <submittedName>
        <fullName evidence="9">Zinc finger protein 1</fullName>
    </submittedName>
</protein>
<dbReference type="AlphaFoldDB" id="A0A438KK19"/>
<evidence type="ECO:0000256" key="7">
    <source>
        <dbReference type="SAM" id="MobiDB-lite"/>
    </source>
</evidence>
<dbReference type="InterPro" id="IPR036236">
    <property type="entry name" value="Znf_C2H2_sf"/>
</dbReference>
<evidence type="ECO:0000256" key="2">
    <source>
        <dbReference type="ARBA" id="ARBA00022723"/>
    </source>
</evidence>
<dbReference type="InterPro" id="IPR013087">
    <property type="entry name" value="Znf_C2H2_type"/>
</dbReference>